<sequence length="236" mass="27371">MNISQVDKEAIQGVFEDVLKSDELVPHFKIAQPDIYEGMVKEALTSSGFPSDVDIKLVSHDFKLFNRKDEGEWVEQYVIEQGLDEESTTEVGHDDVENYVFDHIENLNVQITIKDELSEWIERNPTIEYMGKEIESHFNPIEMASFMKRNKYTALQEKEKACIEVGIPKEEAKKVDYEIKNMRIKTSIEALAEIYADEVKNSNTTVQVYLDNNLYENLVTEVDYELEIDVSEQEEL</sequence>
<gene>
    <name evidence="1" type="ORF">ASS94_00685</name>
</gene>
<dbReference type="RefSeq" id="WP_069854270.1">
    <property type="nucleotide sequence ID" value="NZ_LNPX01000004.1"/>
</dbReference>
<reference evidence="2" key="1">
    <citation type="submission" date="2015-11" db="EMBL/GenBank/DDBJ databases">
        <title>Genomic diversity of Staphylococcus saprophyticus strains from urinary tract infections, animal surfaces, and fermented foods.</title>
        <authorList>
            <person name="Wolfe B.E."/>
        </authorList>
    </citation>
    <scope>NUCLEOTIDE SEQUENCE [LARGE SCALE GENOMIC DNA]</scope>
    <source>
        <strain evidence="2">738_7</strain>
    </source>
</reference>
<proteinExistence type="predicted"/>
<organism evidence="1 2">
    <name type="scientific">Staphylococcus equorum</name>
    <dbReference type="NCBI Taxonomy" id="246432"/>
    <lineage>
        <taxon>Bacteria</taxon>
        <taxon>Bacillati</taxon>
        <taxon>Bacillota</taxon>
        <taxon>Bacilli</taxon>
        <taxon>Bacillales</taxon>
        <taxon>Staphylococcaceae</taxon>
        <taxon>Staphylococcus</taxon>
    </lineage>
</organism>
<dbReference type="Proteomes" id="UP000095464">
    <property type="component" value="Unassembled WGS sequence"/>
</dbReference>
<evidence type="ECO:0000313" key="2">
    <source>
        <dbReference type="Proteomes" id="UP000095464"/>
    </source>
</evidence>
<accession>A0AAP7IF10</accession>
<evidence type="ECO:0000313" key="1">
    <source>
        <dbReference type="EMBL" id="OEK58870.1"/>
    </source>
</evidence>
<dbReference type="AlphaFoldDB" id="A0AAP7IF10"/>
<comment type="caution">
    <text evidence="1">The sequence shown here is derived from an EMBL/GenBank/DDBJ whole genome shotgun (WGS) entry which is preliminary data.</text>
</comment>
<name>A0AAP7IF10_9STAP</name>
<dbReference type="EMBL" id="LNPX01000004">
    <property type="protein sequence ID" value="OEK58870.1"/>
    <property type="molecule type" value="Genomic_DNA"/>
</dbReference>
<protein>
    <submittedName>
        <fullName evidence="1">Uncharacterized protein</fullName>
    </submittedName>
</protein>